<evidence type="ECO:0000313" key="2">
    <source>
        <dbReference type="Proteomes" id="UP000186601"/>
    </source>
</evidence>
<organism evidence="1 2">
    <name type="scientific">Hermanssonia centrifuga</name>
    <dbReference type="NCBI Taxonomy" id="98765"/>
    <lineage>
        <taxon>Eukaryota</taxon>
        <taxon>Fungi</taxon>
        <taxon>Dikarya</taxon>
        <taxon>Basidiomycota</taxon>
        <taxon>Agaricomycotina</taxon>
        <taxon>Agaricomycetes</taxon>
        <taxon>Polyporales</taxon>
        <taxon>Meruliaceae</taxon>
        <taxon>Hermanssonia</taxon>
    </lineage>
</organism>
<dbReference type="EMBL" id="MLYV02000003">
    <property type="protein sequence ID" value="PSS38107.1"/>
    <property type="molecule type" value="Genomic_DNA"/>
</dbReference>
<sequence length="56" mass="6484">MSETSASLYDIEHQVGSANTATSQESFAGLLRLRDMDLPPRSWRQYYSLTRTERME</sequence>
<dbReference type="Proteomes" id="UP000186601">
    <property type="component" value="Unassembled WGS sequence"/>
</dbReference>
<gene>
    <name evidence="1" type="ORF">PHLCEN_2v49</name>
</gene>
<evidence type="ECO:0000313" key="1">
    <source>
        <dbReference type="EMBL" id="PSS38107.1"/>
    </source>
</evidence>
<accession>A0A2R6S749</accession>
<proteinExistence type="predicted"/>
<comment type="caution">
    <text evidence="1">The sequence shown here is derived from an EMBL/GenBank/DDBJ whole genome shotgun (WGS) entry which is preliminary data.</text>
</comment>
<reference evidence="1 2" key="1">
    <citation type="submission" date="2018-02" db="EMBL/GenBank/DDBJ databases">
        <title>Genome sequence of the basidiomycete white-rot fungus Phlebia centrifuga.</title>
        <authorList>
            <person name="Granchi Z."/>
            <person name="Peng M."/>
            <person name="de Vries R.P."/>
            <person name="Hilden K."/>
            <person name="Makela M.R."/>
            <person name="Grigoriev I."/>
            <person name="Riley R."/>
        </authorList>
    </citation>
    <scope>NUCLEOTIDE SEQUENCE [LARGE SCALE GENOMIC DNA]</scope>
    <source>
        <strain evidence="1 2">FBCC195</strain>
    </source>
</reference>
<keyword evidence="2" id="KW-1185">Reference proteome</keyword>
<name>A0A2R6S749_9APHY</name>
<dbReference type="AlphaFoldDB" id="A0A2R6S749"/>
<protein>
    <submittedName>
        <fullName evidence="1">Uncharacterized protein</fullName>
    </submittedName>
</protein>